<proteinExistence type="predicted"/>
<organism evidence="7 8">
    <name type="scientific">Acrobeloides nanus</name>
    <dbReference type="NCBI Taxonomy" id="290746"/>
    <lineage>
        <taxon>Eukaryota</taxon>
        <taxon>Metazoa</taxon>
        <taxon>Ecdysozoa</taxon>
        <taxon>Nematoda</taxon>
        <taxon>Chromadorea</taxon>
        <taxon>Rhabditida</taxon>
        <taxon>Tylenchina</taxon>
        <taxon>Cephalobomorpha</taxon>
        <taxon>Cephaloboidea</taxon>
        <taxon>Cephalobidae</taxon>
        <taxon>Acrobeloides</taxon>
    </lineage>
</organism>
<feature type="transmembrane region" description="Helical" evidence="6">
    <location>
        <begin position="322"/>
        <end position="341"/>
    </location>
</feature>
<keyword evidence="2" id="KW-0813">Transport</keyword>
<dbReference type="InterPro" id="IPR036259">
    <property type="entry name" value="MFS_trans_sf"/>
</dbReference>
<evidence type="ECO:0000256" key="3">
    <source>
        <dbReference type="ARBA" id="ARBA00022692"/>
    </source>
</evidence>
<keyword evidence="3 6" id="KW-0812">Transmembrane</keyword>
<sequence>MFLWDQTRAVAPKGHPPNQYGTRKNTNWPSIIVLAFTAFLATLAAGSLIPTIWPYLRLIDPQVTDLYSGYITSLSAVGHVIAAIVAGYLSNKLNNVKCALILGKCLHISAAIMYLTIELFPTNRRYMFLLCDFISGLGIGAFMIARTHIAMACREKHLQRGFAILTIAITLGMSIGTLFNTIFKTFGYPGREFIFGTHLNLYTAPIYFSICMNLIGLMILGLFFHGKLSPNEKKDKEKPKEKRISFDKLAVGLCFMVRIIISFVMIINQTLGTVYSMAVFQWNSSDAVYYHSLVHGIMGVIGLCVYVAYMTFNINKWFPERVAILTAIFCYFAFYSTTYPWPFYDSTIIYQTVTNNTEGNITATAGCNPSYKWCSTTPAVNVWVYHIMLLLFLGLGMPILNVNLDIVFAKILGPIKQGTMHGWFLAVGNSINIFGPLVVSRVYVASGPRYIWLFIICGIFMAFIALVLFYRRLVSYWVKNHDTSPRSMETTLNPSDIKMIMINKDS</sequence>
<evidence type="ECO:0000256" key="5">
    <source>
        <dbReference type="ARBA" id="ARBA00023136"/>
    </source>
</evidence>
<evidence type="ECO:0000256" key="2">
    <source>
        <dbReference type="ARBA" id="ARBA00022448"/>
    </source>
</evidence>
<dbReference type="PANTHER" id="PTHR23510:SF3">
    <property type="entry name" value="MAJOR FACILITATOR SUPERFAMILY DOMAIN-CONTAINING PROTEIN 8"/>
    <property type="match status" value="1"/>
</dbReference>
<accession>A0A914DCW0</accession>
<feature type="transmembrane region" description="Helical" evidence="6">
    <location>
        <begin position="288"/>
        <end position="310"/>
    </location>
</feature>
<feature type="transmembrane region" description="Helical" evidence="6">
    <location>
        <begin position="161"/>
        <end position="186"/>
    </location>
</feature>
<feature type="transmembrane region" description="Helical" evidence="6">
    <location>
        <begin position="126"/>
        <end position="149"/>
    </location>
</feature>
<evidence type="ECO:0000256" key="4">
    <source>
        <dbReference type="ARBA" id="ARBA00022989"/>
    </source>
</evidence>
<evidence type="ECO:0000313" key="7">
    <source>
        <dbReference type="Proteomes" id="UP000887540"/>
    </source>
</evidence>
<dbReference type="Proteomes" id="UP000887540">
    <property type="component" value="Unplaced"/>
</dbReference>
<keyword evidence="7" id="KW-1185">Reference proteome</keyword>
<keyword evidence="4 6" id="KW-1133">Transmembrane helix</keyword>
<dbReference type="GO" id="GO:0022857">
    <property type="term" value="F:transmembrane transporter activity"/>
    <property type="evidence" value="ECO:0007669"/>
    <property type="project" value="InterPro"/>
</dbReference>
<feature type="transmembrane region" description="Helical" evidence="6">
    <location>
        <begin position="383"/>
        <end position="402"/>
    </location>
</feature>
<feature type="transmembrane region" description="Helical" evidence="6">
    <location>
        <begin position="206"/>
        <end position="228"/>
    </location>
</feature>
<dbReference type="AlphaFoldDB" id="A0A914DCW0"/>
<dbReference type="GO" id="GO:0005765">
    <property type="term" value="C:lysosomal membrane"/>
    <property type="evidence" value="ECO:0007669"/>
    <property type="project" value="TreeGrafter"/>
</dbReference>
<dbReference type="WBParaSite" id="ACRNAN_scaffold2351.g15259.t1">
    <property type="protein sequence ID" value="ACRNAN_scaffold2351.g15259.t1"/>
    <property type="gene ID" value="ACRNAN_scaffold2351.g15259"/>
</dbReference>
<feature type="transmembrane region" description="Helical" evidence="6">
    <location>
        <begin position="101"/>
        <end position="120"/>
    </location>
</feature>
<evidence type="ECO:0000313" key="8">
    <source>
        <dbReference type="WBParaSite" id="ACRNAN_scaffold2351.g15259.t1"/>
    </source>
</evidence>
<feature type="transmembrane region" description="Helical" evidence="6">
    <location>
        <begin position="31"/>
        <end position="55"/>
    </location>
</feature>
<evidence type="ECO:0000256" key="6">
    <source>
        <dbReference type="SAM" id="Phobius"/>
    </source>
</evidence>
<comment type="subcellular location">
    <subcellularLocation>
        <location evidence="1">Endomembrane system</location>
        <topology evidence="1">Multi-pass membrane protein</topology>
    </subcellularLocation>
</comment>
<reference evidence="8" key="1">
    <citation type="submission" date="2022-11" db="UniProtKB">
        <authorList>
            <consortium name="WormBaseParasite"/>
        </authorList>
    </citation>
    <scope>IDENTIFICATION</scope>
</reference>
<feature type="transmembrane region" description="Helical" evidence="6">
    <location>
        <begin position="423"/>
        <end position="444"/>
    </location>
</feature>
<dbReference type="Pfam" id="PF07690">
    <property type="entry name" value="MFS_1"/>
    <property type="match status" value="1"/>
</dbReference>
<dbReference type="Gene3D" id="1.20.1250.20">
    <property type="entry name" value="MFS general substrate transporter like domains"/>
    <property type="match status" value="1"/>
</dbReference>
<feature type="transmembrane region" description="Helical" evidence="6">
    <location>
        <begin position="450"/>
        <end position="470"/>
    </location>
</feature>
<dbReference type="PANTHER" id="PTHR23510">
    <property type="entry name" value="INNER MEMBRANE TRANSPORT PROTEIN YAJR"/>
    <property type="match status" value="1"/>
</dbReference>
<feature type="transmembrane region" description="Helical" evidence="6">
    <location>
        <begin position="67"/>
        <end position="89"/>
    </location>
</feature>
<name>A0A914DCW0_9BILA</name>
<keyword evidence="5 6" id="KW-0472">Membrane</keyword>
<dbReference type="InterPro" id="IPR011701">
    <property type="entry name" value="MFS"/>
</dbReference>
<evidence type="ECO:0000256" key="1">
    <source>
        <dbReference type="ARBA" id="ARBA00004127"/>
    </source>
</evidence>
<protein>
    <submittedName>
        <fullName evidence="8">Uncharacterized protein</fullName>
    </submittedName>
</protein>
<feature type="transmembrane region" description="Helical" evidence="6">
    <location>
        <begin position="249"/>
        <end position="268"/>
    </location>
</feature>
<dbReference type="InterPro" id="IPR051068">
    <property type="entry name" value="MFS_Domain-Containing_Protein"/>
</dbReference>
<dbReference type="SUPFAM" id="SSF103473">
    <property type="entry name" value="MFS general substrate transporter"/>
    <property type="match status" value="1"/>
</dbReference>
<dbReference type="GO" id="GO:0012505">
    <property type="term" value="C:endomembrane system"/>
    <property type="evidence" value="ECO:0007669"/>
    <property type="project" value="UniProtKB-SubCell"/>
</dbReference>